<name>A0A402BH02_9CHLR</name>
<protein>
    <submittedName>
        <fullName evidence="1">Uncharacterized protein</fullName>
    </submittedName>
</protein>
<evidence type="ECO:0000313" key="1">
    <source>
        <dbReference type="EMBL" id="GCE30655.1"/>
    </source>
</evidence>
<organism evidence="1 2">
    <name type="scientific">Dictyobacter alpinus</name>
    <dbReference type="NCBI Taxonomy" id="2014873"/>
    <lineage>
        <taxon>Bacteria</taxon>
        <taxon>Bacillati</taxon>
        <taxon>Chloroflexota</taxon>
        <taxon>Ktedonobacteria</taxon>
        <taxon>Ktedonobacterales</taxon>
        <taxon>Dictyobacteraceae</taxon>
        <taxon>Dictyobacter</taxon>
    </lineage>
</organism>
<sequence length="65" mass="6982">MCGAKSALRTFGTTQEKLLVGAEKARMRHFCTNQENMNGAPALPGLPENLPNPVLVIIEIACDSL</sequence>
<evidence type="ECO:0000313" key="2">
    <source>
        <dbReference type="Proteomes" id="UP000287171"/>
    </source>
</evidence>
<dbReference type="Proteomes" id="UP000287171">
    <property type="component" value="Unassembled WGS sequence"/>
</dbReference>
<gene>
    <name evidence="1" type="ORF">KDA_61390</name>
</gene>
<dbReference type="AlphaFoldDB" id="A0A402BH02"/>
<dbReference type="EMBL" id="BIFT01000002">
    <property type="protein sequence ID" value="GCE30655.1"/>
    <property type="molecule type" value="Genomic_DNA"/>
</dbReference>
<keyword evidence="2" id="KW-1185">Reference proteome</keyword>
<accession>A0A402BH02</accession>
<reference evidence="2" key="1">
    <citation type="submission" date="2018-12" db="EMBL/GenBank/DDBJ databases">
        <title>Tengunoibacter tsumagoiensis gen. nov., sp. nov., Dictyobacter kobayashii sp. nov., D. alpinus sp. nov., and D. joshuensis sp. nov. and description of Dictyobacteraceae fam. nov. within the order Ktedonobacterales isolated from Tengu-no-mugimeshi.</title>
        <authorList>
            <person name="Wang C.M."/>
            <person name="Zheng Y."/>
            <person name="Sakai Y."/>
            <person name="Toyoda A."/>
            <person name="Minakuchi Y."/>
            <person name="Abe K."/>
            <person name="Yokota A."/>
            <person name="Yabe S."/>
        </authorList>
    </citation>
    <scope>NUCLEOTIDE SEQUENCE [LARGE SCALE GENOMIC DNA]</scope>
    <source>
        <strain evidence="2">Uno16</strain>
    </source>
</reference>
<proteinExistence type="predicted"/>
<comment type="caution">
    <text evidence="1">The sequence shown here is derived from an EMBL/GenBank/DDBJ whole genome shotgun (WGS) entry which is preliminary data.</text>
</comment>